<dbReference type="RefSeq" id="WP_055455249.1">
    <property type="nucleotide sequence ID" value="NZ_CYHE01000003.1"/>
</dbReference>
<reference evidence="3" key="1">
    <citation type="submission" date="2015-08" db="EMBL/GenBank/DDBJ databases">
        <authorList>
            <person name="Varghese N."/>
        </authorList>
    </citation>
    <scope>NUCLEOTIDE SEQUENCE [LARGE SCALE GENOMIC DNA]</scope>
    <source>
        <strain evidence="3">DSM 23407</strain>
    </source>
</reference>
<dbReference type="Pfam" id="PF05545">
    <property type="entry name" value="FixQ"/>
    <property type="match status" value="1"/>
</dbReference>
<organism evidence="2 3">
    <name type="scientific">Pannonibacter indicus</name>
    <dbReference type="NCBI Taxonomy" id="466044"/>
    <lineage>
        <taxon>Bacteria</taxon>
        <taxon>Pseudomonadati</taxon>
        <taxon>Pseudomonadota</taxon>
        <taxon>Alphaproteobacteria</taxon>
        <taxon>Hyphomicrobiales</taxon>
        <taxon>Stappiaceae</taxon>
        <taxon>Pannonibacter</taxon>
    </lineage>
</organism>
<keyword evidence="1" id="KW-0472">Membrane</keyword>
<dbReference type="OrthoDB" id="7173870at2"/>
<dbReference type="AlphaFoldDB" id="A0A0K6HW26"/>
<keyword evidence="1" id="KW-1133">Transmembrane helix</keyword>
<evidence type="ECO:0000256" key="1">
    <source>
        <dbReference type="SAM" id="Phobius"/>
    </source>
</evidence>
<dbReference type="InterPro" id="IPR008621">
    <property type="entry name" value="Cbb3-typ_cyt_oxidase_comp"/>
</dbReference>
<accession>A0A0K6HW26</accession>
<dbReference type="CDD" id="cd01324">
    <property type="entry name" value="cbb3_Oxidase_CcoQ"/>
    <property type="match status" value="1"/>
</dbReference>
<evidence type="ECO:0000313" key="3">
    <source>
        <dbReference type="Proteomes" id="UP000183900"/>
    </source>
</evidence>
<name>A0A0K6HW26_9HYPH</name>
<gene>
    <name evidence="2" type="ORF">Ga0061067_103507</name>
</gene>
<proteinExistence type="predicted"/>
<sequence length="51" mass="5812">MNETYMTLASFAQTGGTIYFVLMFAGVLAYALWPRNADRFDEAAKIPFRED</sequence>
<keyword evidence="3" id="KW-1185">Reference proteome</keyword>
<feature type="transmembrane region" description="Helical" evidence="1">
    <location>
        <begin position="12"/>
        <end position="33"/>
    </location>
</feature>
<dbReference type="EMBL" id="CYHE01000003">
    <property type="protein sequence ID" value="CUA95247.1"/>
    <property type="molecule type" value="Genomic_DNA"/>
</dbReference>
<keyword evidence="1" id="KW-0812">Transmembrane</keyword>
<evidence type="ECO:0000313" key="2">
    <source>
        <dbReference type="EMBL" id="CUA95247.1"/>
    </source>
</evidence>
<dbReference type="Proteomes" id="UP000183900">
    <property type="component" value="Unassembled WGS sequence"/>
</dbReference>
<protein>
    <submittedName>
        <fullName evidence="2">Cbb3-type cytochrome oxidase, subunit 3</fullName>
    </submittedName>
</protein>